<dbReference type="GO" id="GO:0006508">
    <property type="term" value="P:proteolysis"/>
    <property type="evidence" value="ECO:0007669"/>
    <property type="project" value="UniProtKB-KW"/>
</dbReference>
<dbReference type="AlphaFoldDB" id="A0A0R1K660"/>
<dbReference type="EMBL" id="AZDZ01000022">
    <property type="protein sequence ID" value="KRK78763.1"/>
    <property type="molecule type" value="Genomic_DNA"/>
</dbReference>
<protein>
    <submittedName>
        <fullName evidence="5">Protease</fullName>
    </submittedName>
</protein>
<dbReference type="STRING" id="1423775.FD03_GL002541"/>
<keyword evidence="2 5" id="KW-0645">Protease</keyword>
<keyword evidence="6" id="KW-1185">Reference proteome</keyword>
<evidence type="ECO:0000313" key="5">
    <source>
        <dbReference type="EMBL" id="KRK78763.1"/>
    </source>
</evidence>
<proteinExistence type="predicted"/>
<accession>A0A0R1K660</accession>
<dbReference type="NCBIfam" id="TIGR01543">
    <property type="entry name" value="proheadase_HK97"/>
    <property type="match status" value="1"/>
</dbReference>
<name>A0A0R1K660_9LACO</name>
<dbReference type="Pfam" id="PF04586">
    <property type="entry name" value="Peptidase_S78"/>
    <property type="match status" value="1"/>
</dbReference>
<dbReference type="PATRIC" id="fig|1423775.4.peg.2585"/>
<gene>
    <name evidence="5" type="ORF">FD03_GL002541</name>
</gene>
<dbReference type="InterPro" id="IPR006433">
    <property type="entry name" value="Prohead_protease"/>
</dbReference>
<evidence type="ECO:0000313" key="6">
    <source>
        <dbReference type="Proteomes" id="UP000051248"/>
    </source>
</evidence>
<dbReference type="Proteomes" id="UP000051248">
    <property type="component" value="Unassembled WGS sequence"/>
</dbReference>
<evidence type="ECO:0000256" key="3">
    <source>
        <dbReference type="ARBA" id="ARBA00022801"/>
    </source>
</evidence>
<dbReference type="InterPro" id="IPR054613">
    <property type="entry name" value="Peptidase_S78_dom"/>
</dbReference>
<evidence type="ECO:0000259" key="4">
    <source>
        <dbReference type="Pfam" id="PF04586"/>
    </source>
</evidence>
<comment type="caution">
    <text evidence="5">The sequence shown here is derived from an EMBL/GenBank/DDBJ whole genome shotgun (WGS) entry which is preliminary data.</text>
</comment>
<feature type="domain" description="Prohead serine protease" evidence="4">
    <location>
        <begin position="9"/>
        <end position="166"/>
    </location>
</feature>
<reference evidence="5 6" key="1">
    <citation type="journal article" date="2015" name="Genome Announc.">
        <title>Expanding the biotechnology potential of lactobacilli through comparative genomics of 213 strains and associated genera.</title>
        <authorList>
            <person name="Sun Z."/>
            <person name="Harris H.M."/>
            <person name="McCann A."/>
            <person name="Guo C."/>
            <person name="Argimon S."/>
            <person name="Zhang W."/>
            <person name="Yang X."/>
            <person name="Jeffery I.B."/>
            <person name="Cooney J.C."/>
            <person name="Kagawa T.F."/>
            <person name="Liu W."/>
            <person name="Song Y."/>
            <person name="Salvetti E."/>
            <person name="Wrobel A."/>
            <person name="Rasinkangas P."/>
            <person name="Parkhill J."/>
            <person name="Rea M.C."/>
            <person name="O'Sullivan O."/>
            <person name="Ritari J."/>
            <person name="Douillard F.P."/>
            <person name="Paul Ross R."/>
            <person name="Yang R."/>
            <person name="Briner A.E."/>
            <person name="Felis G.E."/>
            <person name="de Vos W.M."/>
            <person name="Barrangou R."/>
            <person name="Klaenhammer T.R."/>
            <person name="Caufield P.W."/>
            <person name="Cui Y."/>
            <person name="Zhang H."/>
            <person name="O'Toole P.W."/>
        </authorList>
    </citation>
    <scope>NUCLEOTIDE SEQUENCE [LARGE SCALE GENOMIC DNA]</scope>
    <source>
        <strain evidence="5 6">DSM 19682</strain>
    </source>
</reference>
<sequence>MIENGELKIEKRSDENSADKLSGYAIVFDQPSEDLGGFIEYVDRSALDGVDLSDVKLLYNHKFDNILARVDSNTLLLTVDEHGLFFSADIPNTTIGNDVAENVRNGNLKGCSFGFTISGDAWENMDNDVAIRHITKVESLYELSITPMPAYKETSVSQRSLDEFNKEKYENKNSSSIDELELFRLENDLYD</sequence>
<organism evidence="5 6">
    <name type="scientific">Companilactobacillus nodensis DSM 19682 = JCM 14932 = NBRC 107160</name>
    <dbReference type="NCBI Taxonomy" id="1423775"/>
    <lineage>
        <taxon>Bacteria</taxon>
        <taxon>Bacillati</taxon>
        <taxon>Bacillota</taxon>
        <taxon>Bacilli</taxon>
        <taxon>Lactobacillales</taxon>
        <taxon>Lactobacillaceae</taxon>
        <taxon>Companilactobacillus</taxon>
    </lineage>
</organism>
<evidence type="ECO:0000256" key="1">
    <source>
        <dbReference type="ARBA" id="ARBA00022612"/>
    </source>
</evidence>
<evidence type="ECO:0000256" key="2">
    <source>
        <dbReference type="ARBA" id="ARBA00022670"/>
    </source>
</evidence>
<keyword evidence="3" id="KW-0378">Hydrolase</keyword>
<dbReference type="GO" id="GO:0008233">
    <property type="term" value="F:peptidase activity"/>
    <property type="evidence" value="ECO:0007669"/>
    <property type="project" value="UniProtKB-KW"/>
</dbReference>
<dbReference type="eggNOG" id="COG3740">
    <property type="taxonomic scope" value="Bacteria"/>
</dbReference>
<keyword evidence="1" id="KW-1188">Viral release from host cell</keyword>